<evidence type="ECO:0000313" key="3">
    <source>
        <dbReference type="EMBL" id="KAF2024259.1"/>
    </source>
</evidence>
<dbReference type="Gene3D" id="3.60.21.10">
    <property type="match status" value="1"/>
</dbReference>
<dbReference type="PANTHER" id="PTHR12905">
    <property type="entry name" value="METALLOPHOSPHOESTERASE"/>
    <property type="match status" value="1"/>
</dbReference>
<keyword evidence="4" id="KW-1185">Reference proteome</keyword>
<dbReference type="InterPro" id="IPR004843">
    <property type="entry name" value="Calcineurin-like_PHP"/>
</dbReference>
<dbReference type="InterPro" id="IPR029052">
    <property type="entry name" value="Metallo-depent_PP-like"/>
</dbReference>
<dbReference type="OrthoDB" id="630188at2759"/>
<sequence>RKTRIVCISDTHNQTPKLPPGDILIHAGDLTNQGSLTELQKSVAWLERQPFEAKIVVAGNHDTTLDAPFFHSHSSTWKWPTAQDPVECKKLVMQAHGVTYLENETATIYLTKETGPKTCLSVFGSPFSPGRRGWAFQYWGADEAEQVWSKIGDGVDVLVTHTPAYGFVDAAGGDGAARAGCEVLRRRLGVVRPLVHVCGHIHGGRGVERVRWRNGDGGGRVEQEGLDSLVEVKEAWSDSGKGNKKLSLVDLTKRGGKEIHNAGLTRHVMDESLRDLFESSMPESEGPQSGTLEANPTSSLDDVALRDSEAESWTRKAGGAVEWRHSDIGRSEVDAQEKAMRDRHETVMINAAFLGPRDAGPMTFNKPIVVDVELPVWE</sequence>
<dbReference type="InterPro" id="IPR051693">
    <property type="entry name" value="UPF0046_metallophosphoest"/>
</dbReference>
<feature type="region of interest" description="Disordered" evidence="1">
    <location>
        <begin position="279"/>
        <end position="299"/>
    </location>
</feature>
<evidence type="ECO:0000259" key="2">
    <source>
        <dbReference type="Pfam" id="PF00149"/>
    </source>
</evidence>
<protein>
    <submittedName>
        <fullName evidence="3">Metallo-dependent phosphatase</fullName>
    </submittedName>
</protein>
<evidence type="ECO:0000256" key="1">
    <source>
        <dbReference type="SAM" id="MobiDB-lite"/>
    </source>
</evidence>
<dbReference type="GO" id="GO:0016787">
    <property type="term" value="F:hydrolase activity"/>
    <property type="evidence" value="ECO:0007669"/>
    <property type="project" value="InterPro"/>
</dbReference>
<reference evidence="3" key="1">
    <citation type="journal article" date="2020" name="Stud. Mycol.">
        <title>101 Dothideomycetes genomes: a test case for predicting lifestyles and emergence of pathogens.</title>
        <authorList>
            <person name="Haridas S."/>
            <person name="Albert R."/>
            <person name="Binder M."/>
            <person name="Bloem J."/>
            <person name="Labutti K."/>
            <person name="Salamov A."/>
            <person name="Andreopoulos B."/>
            <person name="Baker S."/>
            <person name="Barry K."/>
            <person name="Bills G."/>
            <person name="Bluhm B."/>
            <person name="Cannon C."/>
            <person name="Castanera R."/>
            <person name="Culley D."/>
            <person name="Daum C."/>
            <person name="Ezra D."/>
            <person name="Gonzalez J."/>
            <person name="Henrissat B."/>
            <person name="Kuo A."/>
            <person name="Liang C."/>
            <person name="Lipzen A."/>
            <person name="Lutzoni F."/>
            <person name="Magnuson J."/>
            <person name="Mondo S."/>
            <person name="Nolan M."/>
            <person name="Ohm R."/>
            <person name="Pangilinan J."/>
            <person name="Park H.-J."/>
            <person name="Ramirez L."/>
            <person name="Alfaro M."/>
            <person name="Sun H."/>
            <person name="Tritt A."/>
            <person name="Yoshinaga Y."/>
            <person name="Zwiers L.-H."/>
            <person name="Turgeon B."/>
            <person name="Goodwin S."/>
            <person name="Spatafora J."/>
            <person name="Crous P."/>
            <person name="Grigoriev I."/>
        </authorList>
    </citation>
    <scope>NUCLEOTIDE SEQUENCE</scope>
    <source>
        <strain evidence="3">CBS 110217</strain>
    </source>
</reference>
<comment type="caution">
    <text evidence="3">The sequence shown here is derived from an EMBL/GenBank/DDBJ whole genome shotgun (WGS) entry which is preliminary data.</text>
</comment>
<accession>A0A9P4GZ86</accession>
<dbReference type="PANTHER" id="PTHR12905:SF16">
    <property type="entry name" value="SER_THR PROTEIN PHOSPHATASE FAMILY PROTEIN (AFU_ORTHOLOGUE AFUA_1G06000)"/>
    <property type="match status" value="1"/>
</dbReference>
<feature type="non-terminal residue" evidence="3">
    <location>
        <position position="1"/>
    </location>
</feature>
<evidence type="ECO:0000313" key="4">
    <source>
        <dbReference type="Proteomes" id="UP000799777"/>
    </source>
</evidence>
<dbReference type="AlphaFoldDB" id="A0A9P4GZ86"/>
<gene>
    <name evidence="3" type="ORF">EK21DRAFT_29209</name>
</gene>
<proteinExistence type="predicted"/>
<dbReference type="Pfam" id="PF00149">
    <property type="entry name" value="Metallophos"/>
    <property type="match status" value="1"/>
</dbReference>
<dbReference type="SUPFAM" id="SSF56300">
    <property type="entry name" value="Metallo-dependent phosphatases"/>
    <property type="match status" value="1"/>
</dbReference>
<organism evidence="3 4">
    <name type="scientific">Setomelanomma holmii</name>
    <dbReference type="NCBI Taxonomy" id="210430"/>
    <lineage>
        <taxon>Eukaryota</taxon>
        <taxon>Fungi</taxon>
        <taxon>Dikarya</taxon>
        <taxon>Ascomycota</taxon>
        <taxon>Pezizomycotina</taxon>
        <taxon>Dothideomycetes</taxon>
        <taxon>Pleosporomycetidae</taxon>
        <taxon>Pleosporales</taxon>
        <taxon>Pleosporineae</taxon>
        <taxon>Phaeosphaeriaceae</taxon>
        <taxon>Setomelanomma</taxon>
    </lineage>
</organism>
<name>A0A9P4GZ86_9PLEO</name>
<dbReference type="EMBL" id="ML978302">
    <property type="protein sequence ID" value="KAF2024259.1"/>
    <property type="molecule type" value="Genomic_DNA"/>
</dbReference>
<feature type="non-terminal residue" evidence="3">
    <location>
        <position position="378"/>
    </location>
</feature>
<feature type="domain" description="Calcineurin-like phosphoesterase" evidence="2">
    <location>
        <begin position="4"/>
        <end position="203"/>
    </location>
</feature>
<feature type="compositionally biased region" description="Polar residues" evidence="1">
    <location>
        <begin position="286"/>
        <end position="299"/>
    </location>
</feature>
<dbReference type="Proteomes" id="UP000799777">
    <property type="component" value="Unassembled WGS sequence"/>
</dbReference>
<dbReference type="CDD" id="cd07379">
    <property type="entry name" value="MPP_239FB"/>
    <property type="match status" value="1"/>
</dbReference>